<dbReference type="InterPro" id="IPR018356">
    <property type="entry name" value="Tscrpt_reg_HTH_DeoR_CS"/>
</dbReference>
<evidence type="ECO:0000313" key="5">
    <source>
        <dbReference type="EMBL" id="KJS63857.1"/>
    </source>
</evidence>
<evidence type="ECO:0000256" key="3">
    <source>
        <dbReference type="ARBA" id="ARBA00023163"/>
    </source>
</evidence>
<name>A0A0F2TQ59_STRR3</name>
<keyword evidence="1" id="KW-0805">Transcription regulation</keyword>
<dbReference type="InterPro" id="IPR050313">
    <property type="entry name" value="Carb_Metab_HTH_regulators"/>
</dbReference>
<dbReference type="InterPro" id="IPR036388">
    <property type="entry name" value="WH-like_DNA-bd_sf"/>
</dbReference>
<dbReference type="PANTHER" id="PTHR30363">
    <property type="entry name" value="HTH-TYPE TRANSCRIPTIONAL REGULATOR SRLR-RELATED"/>
    <property type="match status" value="1"/>
</dbReference>
<comment type="caution">
    <text evidence="5">The sequence shown here is derived from an EMBL/GenBank/DDBJ whole genome shotgun (WGS) entry which is preliminary data.</text>
</comment>
<dbReference type="EMBL" id="JZKH01000001">
    <property type="protein sequence ID" value="KJS63857.1"/>
    <property type="molecule type" value="Genomic_DNA"/>
</dbReference>
<dbReference type="PANTHER" id="PTHR30363:SF44">
    <property type="entry name" value="AGA OPERON TRANSCRIPTIONAL REPRESSOR-RELATED"/>
    <property type="match status" value="1"/>
</dbReference>
<evidence type="ECO:0000256" key="2">
    <source>
        <dbReference type="ARBA" id="ARBA00023125"/>
    </source>
</evidence>
<dbReference type="AlphaFoldDB" id="A0A0F2TQ59"/>
<gene>
    <name evidence="5" type="ORF">VM95_01125</name>
</gene>
<organism evidence="5 6">
    <name type="scientific">Streptomyces rubellomurinus (strain ATCC 31215)</name>
    <dbReference type="NCBI Taxonomy" id="359131"/>
    <lineage>
        <taxon>Bacteria</taxon>
        <taxon>Bacillati</taxon>
        <taxon>Actinomycetota</taxon>
        <taxon>Actinomycetes</taxon>
        <taxon>Kitasatosporales</taxon>
        <taxon>Streptomycetaceae</taxon>
        <taxon>Streptomyces</taxon>
    </lineage>
</organism>
<dbReference type="SMART" id="SM00420">
    <property type="entry name" value="HTH_DEOR"/>
    <property type="match status" value="1"/>
</dbReference>
<dbReference type="Proteomes" id="UP000033699">
    <property type="component" value="Unassembled WGS sequence"/>
</dbReference>
<dbReference type="PROSITE" id="PS51000">
    <property type="entry name" value="HTH_DEOR_2"/>
    <property type="match status" value="1"/>
</dbReference>
<dbReference type="SUPFAM" id="SSF46785">
    <property type="entry name" value="Winged helix' DNA-binding domain"/>
    <property type="match status" value="1"/>
</dbReference>
<evidence type="ECO:0000256" key="1">
    <source>
        <dbReference type="ARBA" id="ARBA00023015"/>
    </source>
</evidence>
<proteinExistence type="predicted"/>
<feature type="domain" description="HTH deoR-type" evidence="4">
    <location>
        <begin position="8"/>
        <end position="63"/>
    </location>
</feature>
<dbReference type="SMART" id="SM01134">
    <property type="entry name" value="DeoRC"/>
    <property type="match status" value="1"/>
</dbReference>
<dbReference type="PATRIC" id="fig|359131.3.peg.248"/>
<keyword evidence="6" id="KW-1185">Reference proteome</keyword>
<protein>
    <submittedName>
        <fullName evidence="5">Cytochrome C</fullName>
    </submittedName>
</protein>
<evidence type="ECO:0000313" key="6">
    <source>
        <dbReference type="Proteomes" id="UP000033699"/>
    </source>
</evidence>
<accession>A0A0F2TQ59</accession>
<sequence>MADQTLLAAQRQALILETIRRTGAIRVAELVEQFGVSDMTIRRDLDALVRQGTVEKVHGGAVATGTASAFEPGFDAKSALEEGTKAALADAAVRLVEPGSVVALSAGTTTYAVASRLLEVPELTVVTNSLRIADLLWAAGSDGRETVPSLLLTGGSPTRSAALVGALADQTIHSLHVDLLILGVHGVSEQAGLTTPNLAEAQTNRALIASARRTVVVADHTKWGVVGLSSFATLAEVDCFITDDALPATARGVLAEAVGELVVVPAAG</sequence>
<dbReference type="GO" id="GO:0003677">
    <property type="term" value="F:DNA binding"/>
    <property type="evidence" value="ECO:0007669"/>
    <property type="project" value="UniProtKB-KW"/>
</dbReference>
<evidence type="ECO:0000259" key="4">
    <source>
        <dbReference type="PROSITE" id="PS51000"/>
    </source>
</evidence>
<reference evidence="5 6" key="1">
    <citation type="submission" date="2015-02" db="EMBL/GenBank/DDBJ databases">
        <authorList>
            <person name="Ju K.-S."/>
            <person name="Doroghazi J.R."/>
            <person name="Metcalf W."/>
        </authorList>
    </citation>
    <scope>NUCLEOTIDE SEQUENCE [LARGE SCALE GENOMIC DNA]</scope>
    <source>
        <strain evidence="5 6">ATCC 31215</strain>
    </source>
</reference>
<dbReference type="RefSeq" id="WP_045691996.1">
    <property type="nucleotide sequence ID" value="NZ_JZKH01000001.1"/>
</dbReference>
<keyword evidence="3" id="KW-0804">Transcription</keyword>
<dbReference type="GO" id="GO:0003700">
    <property type="term" value="F:DNA-binding transcription factor activity"/>
    <property type="evidence" value="ECO:0007669"/>
    <property type="project" value="InterPro"/>
</dbReference>
<dbReference type="Gene3D" id="1.10.10.10">
    <property type="entry name" value="Winged helix-like DNA-binding domain superfamily/Winged helix DNA-binding domain"/>
    <property type="match status" value="1"/>
</dbReference>
<dbReference type="InterPro" id="IPR001034">
    <property type="entry name" value="DeoR_HTH"/>
</dbReference>
<dbReference type="Pfam" id="PF00455">
    <property type="entry name" value="DeoRC"/>
    <property type="match status" value="1"/>
</dbReference>
<dbReference type="Gene3D" id="3.40.50.1360">
    <property type="match status" value="1"/>
</dbReference>
<dbReference type="PROSITE" id="PS00894">
    <property type="entry name" value="HTH_DEOR_1"/>
    <property type="match status" value="1"/>
</dbReference>
<dbReference type="Pfam" id="PF08220">
    <property type="entry name" value="HTH_DeoR"/>
    <property type="match status" value="1"/>
</dbReference>
<dbReference type="SUPFAM" id="SSF100950">
    <property type="entry name" value="NagB/RpiA/CoA transferase-like"/>
    <property type="match status" value="1"/>
</dbReference>
<dbReference type="InterPro" id="IPR037171">
    <property type="entry name" value="NagB/RpiA_transferase-like"/>
</dbReference>
<dbReference type="PRINTS" id="PR00037">
    <property type="entry name" value="HTHLACR"/>
</dbReference>
<dbReference type="InterPro" id="IPR014036">
    <property type="entry name" value="DeoR-like_C"/>
</dbReference>
<dbReference type="InterPro" id="IPR036390">
    <property type="entry name" value="WH_DNA-bd_sf"/>
</dbReference>
<keyword evidence="2" id="KW-0238">DNA-binding</keyword>